<dbReference type="InterPro" id="IPR001264">
    <property type="entry name" value="Glyco_trans_51"/>
</dbReference>
<evidence type="ECO:0000256" key="14">
    <source>
        <dbReference type="ARBA" id="ARBA00023316"/>
    </source>
</evidence>
<proteinExistence type="inferred from homology"/>
<organism evidence="20 21">
    <name type="scientific">Candidatus Nealsonbacteria bacterium RIFCSPLOWO2_01_FULL_43_32</name>
    <dbReference type="NCBI Taxonomy" id="1801672"/>
    <lineage>
        <taxon>Bacteria</taxon>
        <taxon>Candidatus Nealsoniibacteriota</taxon>
    </lineage>
</organism>
<comment type="subcellular location">
    <subcellularLocation>
        <location evidence="1">Cell membrane</location>
    </subcellularLocation>
</comment>
<comment type="catalytic activity">
    <reaction evidence="16">
        <text>[GlcNAc-(1-&gt;4)-Mur2Ac(oyl-L-Ala-gamma-D-Glu-L-Lys-D-Ala-D-Ala)](n)-di-trans,octa-cis-undecaprenyl diphosphate + beta-D-GlcNAc-(1-&gt;4)-Mur2Ac(oyl-L-Ala-gamma-D-Glu-L-Lys-D-Ala-D-Ala)-di-trans,octa-cis-undecaprenyl diphosphate = [GlcNAc-(1-&gt;4)-Mur2Ac(oyl-L-Ala-gamma-D-Glu-L-Lys-D-Ala-D-Ala)](n+1)-di-trans,octa-cis-undecaprenyl diphosphate + di-trans,octa-cis-undecaprenyl diphosphate + H(+)</text>
        <dbReference type="Rhea" id="RHEA:23708"/>
        <dbReference type="Rhea" id="RHEA-COMP:9602"/>
        <dbReference type="Rhea" id="RHEA-COMP:9603"/>
        <dbReference type="ChEBI" id="CHEBI:15378"/>
        <dbReference type="ChEBI" id="CHEBI:58405"/>
        <dbReference type="ChEBI" id="CHEBI:60033"/>
        <dbReference type="ChEBI" id="CHEBI:78435"/>
        <dbReference type="EC" id="2.4.99.28"/>
    </reaction>
</comment>
<dbReference type="Pfam" id="PF00912">
    <property type="entry name" value="Transgly"/>
    <property type="match status" value="1"/>
</dbReference>
<feature type="domain" description="Penicillin-binding protein transpeptidase" evidence="18">
    <location>
        <begin position="318"/>
        <end position="622"/>
    </location>
</feature>
<evidence type="ECO:0000256" key="7">
    <source>
        <dbReference type="ARBA" id="ARBA00022676"/>
    </source>
</evidence>
<evidence type="ECO:0000313" key="20">
    <source>
        <dbReference type="EMBL" id="OGZ24073.1"/>
    </source>
</evidence>
<keyword evidence="12 17" id="KW-0472">Membrane</keyword>
<evidence type="ECO:0000256" key="2">
    <source>
        <dbReference type="ARBA" id="ARBA00007090"/>
    </source>
</evidence>
<keyword evidence="9" id="KW-0378">Hydrolase</keyword>
<name>A0A1G2EE55_9BACT</name>
<keyword evidence="8" id="KW-0808">Transferase</keyword>
<evidence type="ECO:0000256" key="1">
    <source>
        <dbReference type="ARBA" id="ARBA00004236"/>
    </source>
</evidence>
<keyword evidence="13" id="KW-0511">Multifunctional enzyme</keyword>
<evidence type="ECO:0000256" key="15">
    <source>
        <dbReference type="ARBA" id="ARBA00034000"/>
    </source>
</evidence>
<comment type="similarity">
    <text evidence="3">In the N-terminal section; belongs to the glycosyltransferase 51 family.</text>
</comment>
<dbReference type="GO" id="GO:0009002">
    <property type="term" value="F:serine-type D-Ala-D-Ala carboxypeptidase activity"/>
    <property type="evidence" value="ECO:0007669"/>
    <property type="project" value="UniProtKB-EC"/>
</dbReference>
<dbReference type="GO" id="GO:0008658">
    <property type="term" value="F:penicillin binding"/>
    <property type="evidence" value="ECO:0007669"/>
    <property type="project" value="InterPro"/>
</dbReference>
<dbReference type="InterPro" id="IPR050396">
    <property type="entry name" value="Glycosyltr_51/Transpeptidase"/>
</dbReference>
<comment type="catalytic activity">
    <reaction evidence="15">
        <text>Preferential cleavage: (Ac)2-L-Lys-D-Ala-|-D-Ala. Also transpeptidation of peptidyl-alanyl moieties that are N-acyl substituents of D-alanine.</text>
        <dbReference type="EC" id="3.4.16.4"/>
    </reaction>
</comment>
<keyword evidence="7" id="KW-0328">Glycosyltransferase</keyword>
<evidence type="ECO:0000256" key="12">
    <source>
        <dbReference type="ARBA" id="ARBA00023136"/>
    </source>
</evidence>
<dbReference type="GO" id="GO:0008955">
    <property type="term" value="F:peptidoglycan glycosyltransferase activity"/>
    <property type="evidence" value="ECO:0007669"/>
    <property type="project" value="UniProtKB-EC"/>
</dbReference>
<dbReference type="FunFam" id="1.10.3810.10:FF:000001">
    <property type="entry name" value="Penicillin-binding protein 1A"/>
    <property type="match status" value="1"/>
</dbReference>
<dbReference type="Pfam" id="PF00905">
    <property type="entry name" value="Transpeptidase"/>
    <property type="match status" value="1"/>
</dbReference>
<sequence length="678" mass="75639">MVRFLKILLGCFLFLVLGFLFLFIYYAKDLPRPEVFQERPFVLPTKIYDREGRVLLYQIYDEEKRTVVSLEQVPDYLKQAVIAAEDASFDSHFGLDLRGIARSILNNLKLGKPIYGGSTISQQLIRSSFLTLDKTLKRKAKEIILTLELERRYSKDQILEFYLNQVPFGSNAYGVGAASQTYFSKEVSRLSLAQSALLASLIQAPSRLSPYGGDEAALLARKDYVLDRMVKEGYLSQAQAESAKEELLEFAEIRSPILAPHFVLYVKNYLEEKYADYYLKEGGLKVYTTLDWPLQTAAEEMVREGVAANQGFNGNNAALVALNPKNGEILAMVGSADWLASESWPKGCETQKEGCLFDPKFNVATLGERQPGSAFKPFAYAEAFRRGLTPETVLWDVKTEFNPNCTSAADQEKDEYDLDCYHPENYTGRFGGPISLHNALAQSINVPSVKTLYLAGLKDTIELAKIMGITTLNQPLSWYGLSLVLGGGEVKLLDMVSAYGVFATRGLQVAPVSVLKIEDANGKILEENKKTPRRVLEEPIADLINNILSDNEARAPVFGSHSLLYVPGYTIAVKTGTTQEFKDGWTIGYTRSVAVGVWVGNNNNAPMNKEPGVVLAGPIWHNFMQKALEKYPPLEVFQKPEIATATGAAYEETMDKRNSQYQNWEAGIQNWLKKTNSP</sequence>
<dbReference type="Gene3D" id="1.10.3810.10">
    <property type="entry name" value="Biosynthetic peptidoglycan transglycosylase-like"/>
    <property type="match status" value="1"/>
</dbReference>
<dbReference type="PANTHER" id="PTHR32282:SF11">
    <property type="entry name" value="PENICILLIN-BINDING PROTEIN 1B"/>
    <property type="match status" value="1"/>
</dbReference>
<feature type="domain" description="Glycosyl transferase family 51" evidence="19">
    <location>
        <begin position="56"/>
        <end position="229"/>
    </location>
</feature>
<accession>A0A1G2EE55</accession>
<keyword evidence="5" id="KW-0121">Carboxypeptidase</keyword>
<keyword evidence="14" id="KW-0961">Cell wall biogenesis/degradation</keyword>
<dbReference type="InterPro" id="IPR023346">
    <property type="entry name" value="Lysozyme-like_dom_sf"/>
</dbReference>
<reference evidence="20 21" key="1">
    <citation type="journal article" date="2016" name="Nat. Commun.">
        <title>Thousands of microbial genomes shed light on interconnected biogeochemical processes in an aquifer system.</title>
        <authorList>
            <person name="Anantharaman K."/>
            <person name="Brown C.T."/>
            <person name="Hug L.A."/>
            <person name="Sharon I."/>
            <person name="Castelle C.J."/>
            <person name="Probst A.J."/>
            <person name="Thomas B.C."/>
            <person name="Singh A."/>
            <person name="Wilkins M.J."/>
            <person name="Karaoz U."/>
            <person name="Brodie E.L."/>
            <person name="Williams K.H."/>
            <person name="Hubbard S.S."/>
            <person name="Banfield J.F."/>
        </authorList>
    </citation>
    <scope>NUCLEOTIDE SEQUENCE [LARGE SCALE GENOMIC DNA]</scope>
</reference>
<dbReference type="GO" id="GO:0071555">
    <property type="term" value="P:cell wall organization"/>
    <property type="evidence" value="ECO:0007669"/>
    <property type="project" value="UniProtKB-KW"/>
</dbReference>
<keyword evidence="10" id="KW-0133">Cell shape</keyword>
<dbReference type="GO" id="GO:0006508">
    <property type="term" value="P:proteolysis"/>
    <property type="evidence" value="ECO:0007669"/>
    <property type="project" value="UniProtKB-KW"/>
</dbReference>
<evidence type="ECO:0000256" key="5">
    <source>
        <dbReference type="ARBA" id="ARBA00022645"/>
    </source>
</evidence>
<evidence type="ECO:0000256" key="6">
    <source>
        <dbReference type="ARBA" id="ARBA00022670"/>
    </source>
</evidence>
<dbReference type="GO" id="GO:0030288">
    <property type="term" value="C:outer membrane-bounded periplasmic space"/>
    <property type="evidence" value="ECO:0007669"/>
    <property type="project" value="TreeGrafter"/>
</dbReference>
<comment type="similarity">
    <text evidence="2">In the C-terminal section; belongs to the transpeptidase family.</text>
</comment>
<dbReference type="GO" id="GO:0008360">
    <property type="term" value="P:regulation of cell shape"/>
    <property type="evidence" value="ECO:0007669"/>
    <property type="project" value="UniProtKB-KW"/>
</dbReference>
<comment type="caution">
    <text evidence="20">The sequence shown here is derived from an EMBL/GenBank/DDBJ whole genome shotgun (WGS) entry which is preliminary data.</text>
</comment>
<keyword evidence="17" id="KW-1133">Transmembrane helix</keyword>
<evidence type="ECO:0000313" key="21">
    <source>
        <dbReference type="Proteomes" id="UP000178647"/>
    </source>
</evidence>
<evidence type="ECO:0000259" key="18">
    <source>
        <dbReference type="Pfam" id="PF00905"/>
    </source>
</evidence>
<dbReference type="InterPro" id="IPR036950">
    <property type="entry name" value="PBP_transglycosylase"/>
</dbReference>
<dbReference type="SUPFAM" id="SSF53955">
    <property type="entry name" value="Lysozyme-like"/>
    <property type="match status" value="1"/>
</dbReference>
<dbReference type="EMBL" id="MHMH01000020">
    <property type="protein sequence ID" value="OGZ24073.1"/>
    <property type="molecule type" value="Genomic_DNA"/>
</dbReference>
<evidence type="ECO:0000256" key="4">
    <source>
        <dbReference type="ARBA" id="ARBA00022475"/>
    </source>
</evidence>
<keyword evidence="11" id="KW-0573">Peptidoglycan synthesis</keyword>
<dbReference type="Gene3D" id="3.40.710.10">
    <property type="entry name" value="DD-peptidase/beta-lactamase superfamily"/>
    <property type="match status" value="1"/>
</dbReference>
<dbReference type="GO" id="GO:0005886">
    <property type="term" value="C:plasma membrane"/>
    <property type="evidence" value="ECO:0007669"/>
    <property type="project" value="UniProtKB-SubCell"/>
</dbReference>
<protein>
    <submittedName>
        <fullName evidence="20">Uncharacterized protein</fullName>
    </submittedName>
</protein>
<evidence type="ECO:0000256" key="16">
    <source>
        <dbReference type="ARBA" id="ARBA00049902"/>
    </source>
</evidence>
<dbReference type="PANTHER" id="PTHR32282">
    <property type="entry name" value="BINDING PROTEIN TRANSPEPTIDASE, PUTATIVE-RELATED"/>
    <property type="match status" value="1"/>
</dbReference>
<evidence type="ECO:0000256" key="10">
    <source>
        <dbReference type="ARBA" id="ARBA00022960"/>
    </source>
</evidence>
<evidence type="ECO:0000256" key="8">
    <source>
        <dbReference type="ARBA" id="ARBA00022679"/>
    </source>
</evidence>
<dbReference type="GO" id="GO:0009252">
    <property type="term" value="P:peptidoglycan biosynthetic process"/>
    <property type="evidence" value="ECO:0007669"/>
    <property type="project" value="UniProtKB-KW"/>
</dbReference>
<keyword evidence="6" id="KW-0645">Protease</keyword>
<evidence type="ECO:0000256" key="17">
    <source>
        <dbReference type="SAM" id="Phobius"/>
    </source>
</evidence>
<dbReference type="InterPro" id="IPR012338">
    <property type="entry name" value="Beta-lactam/transpept-like"/>
</dbReference>
<dbReference type="InterPro" id="IPR001460">
    <property type="entry name" value="PCN-bd_Tpept"/>
</dbReference>
<evidence type="ECO:0000259" key="19">
    <source>
        <dbReference type="Pfam" id="PF00912"/>
    </source>
</evidence>
<evidence type="ECO:0000256" key="9">
    <source>
        <dbReference type="ARBA" id="ARBA00022801"/>
    </source>
</evidence>
<gene>
    <name evidence="20" type="ORF">A2896_01105</name>
</gene>
<dbReference type="AlphaFoldDB" id="A0A1G2EE55"/>
<feature type="transmembrane region" description="Helical" evidence="17">
    <location>
        <begin position="7"/>
        <end position="27"/>
    </location>
</feature>
<evidence type="ECO:0000256" key="11">
    <source>
        <dbReference type="ARBA" id="ARBA00022984"/>
    </source>
</evidence>
<dbReference type="Proteomes" id="UP000178647">
    <property type="component" value="Unassembled WGS sequence"/>
</dbReference>
<keyword evidence="4" id="KW-1003">Cell membrane</keyword>
<dbReference type="STRING" id="1801672.A2896_01105"/>
<evidence type="ECO:0000256" key="13">
    <source>
        <dbReference type="ARBA" id="ARBA00023268"/>
    </source>
</evidence>
<dbReference type="SUPFAM" id="SSF56601">
    <property type="entry name" value="beta-lactamase/transpeptidase-like"/>
    <property type="match status" value="1"/>
</dbReference>
<evidence type="ECO:0000256" key="3">
    <source>
        <dbReference type="ARBA" id="ARBA00007739"/>
    </source>
</evidence>
<keyword evidence="17" id="KW-0812">Transmembrane</keyword>